<evidence type="ECO:0000313" key="10">
    <source>
        <dbReference type="EMBL" id="NOL43901.1"/>
    </source>
</evidence>
<evidence type="ECO:0000256" key="3">
    <source>
        <dbReference type="ARBA" id="ARBA00022722"/>
    </source>
</evidence>
<dbReference type="InterPro" id="IPR012933">
    <property type="entry name" value="HicA_mRNA_interferase"/>
</dbReference>
<dbReference type="AlphaFoldDB" id="A0A7Y4L5Y0"/>
<dbReference type="GO" id="GO:0004519">
    <property type="term" value="F:endonuclease activity"/>
    <property type="evidence" value="ECO:0007669"/>
    <property type="project" value="UniProtKB-KW"/>
</dbReference>
<feature type="region of interest" description="Disordered" evidence="8">
    <location>
        <begin position="1"/>
        <end position="35"/>
    </location>
</feature>
<evidence type="ECO:0000256" key="6">
    <source>
        <dbReference type="ARBA" id="ARBA00022884"/>
    </source>
</evidence>
<dbReference type="Proteomes" id="UP000534306">
    <property type="component" value="Unassembled WGS sequence"/>
</dbReference>
<keyword evidence="4" id="KW-0255">Endonuclease</keyword>
<evidence type="ECO:0000256" key="2">
    <source>
        <dbReference type="ARBA" id="ARBA00022649"/>
    </source>
</evidence>
<evidence type="ECO:0000313" key="12">
    <source>
        <dbReference type="Proteomes" id="UP000553957"/>
    </source>
</evidence>
<evidence type="ECO:0000256" key="7">
    <source>
        <dbReference type="ARBA" id="ARBA00023016"/>
    </source>
</evidence>
<dbReference type="EMBL" id="JABJRC010000007">
    <property type="protein sequence ID" value="NOL43901.1"/>
    <property type="molecule type" value="Genomic_DNA"/>
</dbReference>
<evidence type="ECO:0000256" key="1">
    <source>
        <dbReference type="ARBA" id="ARBA00006620"/>
    </source>
</evidence>
<keyword evidence="11" id="KW-1185">Reference proteome</keyword>
<dbReference type="RefSeq" id="WP_171677143.1">
    <property type="nucleotide sequence ID" value="NZ_BAAAGT010000005.1"/>
</dbReference>
<keyword evidence="5" id="KW-0378">Hydrolase</keyword>
<dbReference type="Proteomes" id="UP000553957">
    <property type="component" value="Unassembled WGS sequence"/>
</dbReference>
<keyword evidence="6" id="KW-0694">RNA-binding</keyword>
<organism evidence="10 11">
    <name type="scientific">Kribbella sandramycini</name>
    <dbReference type="NCBI Taxonomy" id="60450"/>
    <lineage>
        <taxon>Bacteria</taxon>
        <taxon>Bacillati</taxon>
        <taxon>Actinomycetota</taxon>
        <taxon>Actinomycetes</taxon>
        <taxon>Propionibacteriales</taxon>
        <taxon>Kribbellaceae</taxon>
        <taxon>Kribbella</taxon>
    </lineage>
</organism>
<name>A0A7Y4L5Y0_9ACTN</name>
<feature type="region of interest" description="Disordered" evidence="8">
    <location>
        <begin position="60"/>
        <end position="100"/>
    </location>
</feature>
<feature type="compositionally biased region" description="Polar residues" evidence="8">
    <location>
        <begin position="22"/>
        <end position="35"/>
    </location>
</feature>
<comment type="caution">
    <text evidence="10">The sequence shown here is derived from an EMBL/GenBank/DDBJ whole genome shotgun (WGS) entry which is preliminary data.</text>
</comment>
<dbReference type="GO" id="GO:0016787">
    <property type="term" value="F:hydrolase activity"/>
    <property type="evidence" value="ECO:0007669"/>
    <property type="project" value="UniProtKB-KW"/>
</dbReference>
<feature type="compositionally biased region" description="Basic and acidic residues" evidence="8">
    <location>
        <begin position="78"/>
        <end position="91"/>
    </location>
</feature>
<evidence type="ECO:0000313" key="9">
    <source>
        <dbReference type="EMBL" id="MBB6570761.1"/>
    </source>
</evidence>
<sequence length="100" mass="11500">MTRSDRILEDDRKLREAGCEPTRQNGSHITYKNSSGRTVIVPKKEEIKTGTWSNILRQAGLKEEKAGRREGQRRRAGRAAEHPAARHEQQTRLRLRALNN</sequence>
<proteinExistence type="inferred from homology"/>
<evidence type="ECO:0000256" key="4">
    <source>
        <dbReference type="ARBA" id="ARBA00022759"/>
    </source>
</evidence>
<evidence type="ECO:0000313" key="11">
    <source>
        <dbReference type="Proteomes" id="UP000534306"/>
    </source>
</evidence>
<protein>
    <submittedName>
        <fullName evidence="9">Putative RNA binding protein YcfA (HicA-like mRNA interferase family)</fullName>
    </submittedName>
    <submittedName>
        <fullName evidence="10">Type II toxin-antitoxin system HicA family toxin</fullName>
    </submittedName>
</protein>
<reference evidence="10 11" key="1">
    <citation type="submission" date="2020-05" db="EMBL/GenBank/DDBJ databases">
        <title>Genome sequence of Kribbella sandramycini ATCC 39419.</title>
        <authorList>
            <person name="Maclea K.S."/>
            <person name="Fair J.L."/>
        </authorList>
    </citation>
    <scope>NUCLEOTIDE SEQUENCE [LARGE SCALE GENOMIC DNA]</scope>
    <source>
        <strain evidence="10 11">ATCC 39419</strain>
    </source>
</reference>
<evidence type="ECO:0000256" key="8">
    <source>
        <dbReference type="SAM" id="MobiDB-lite"/>
    </source>
</evidence>
<reference evidence="9 12" key="2">
    <citation type="submission" date="2020-08" db="EMBL/GenBank/DDBJ databases">
        <title>Sequencing the genomes of 1000 actinobacteria strains.</title>
        <authorList>
            <person name="Klenk H.-P."/>
        </authorList>
    </citation>
    <scope>NUCLEOTIDE SEQUENCE [LARGE SCALE GENOMIC DNA]</scope>
    <source>
        <strain evidence="9 12">DSM 15626</strain>
    </source>
</reference>
<dbReference type="Pfam" id="PF07927">
    <property type="entry name" value="HicA_toxin"/>
    <property type="match status" value="1"/>
</dbReference>
<accession>A0A7Y4L5Y0</accession>
<keyword evidence="3" id="KW-0540">Nuclease</keyword>
<dbReference type="Gene3D" id="3.30.920.30">
    <property type="entry name" value="Hypothetical protein"/>
    <property type="match status" value="1"/>
</dbReference>
<dbReference type="SUPFAM" id="SSF54786">
    <property type="entry name" value="YcfA/nrd intein domain"/>
    <property type="match status" value="1"/>
</dbReference>
<evidence type="ECO:0000256" key="5">
    <source>
        <dbReference type="ARBA" id="ARBA00022801"/>
    </source>
</evidence>
<gene>
    <name evidence="9" type="ORF">HNR71_006398</name>
    <name evidence="10" type="ORF">HPO96_26995</name>
</gene>
<dbReference type="GO" id="GO:0003729">
    <property type="term" value="F:mRNA binding"/>
    <property type="evidence" value="ECO:0007669"/>
    <property type="project" value="InterPro"/>
</dbReference>
<dbReference type="EMBL" id="JACHKF010000001">
    <property type="protein sequence ID" value="MBB6570761.1"/>
    <property type="molecule type" value="Genomic_DNA"/>
</dbReference>
<keyword evidence="2" id="KW-1277">Toxin-antitoxin system</keyword>
<feature type="compositionally biased region" description="Basic and acidic residues" evidence="8">
    <location>
        <begin position="1"/>
        <end position="18"/>
    </location>
</feature>
<dbReference type="InterPro" id="IPR038570">
    <property type="entry name" value="HicA_sf"/>
</dbReference>
<feature type="compositionally biased region" description="Basic and acidic residues" evidence="8">
    <location>
        <begin position="60"/>
        <end position="70"/>
    </location>
</feature>
<keyword evidence="7" id="KW-0346">Stress response</keyword>
<comment type="similarity">
    <text evidence="1">Belongs to the HicA mRNA interferase family.</text>
</comment>